<dbReference type="InterPro" id="IPR001307">
    <property type="entry name" value="Thiosulphate_STrfase_CS"/>
</dbReference>
<reference evidence="2 3" key="1">
    <citation type="submission" date="2017-05" db="EMBL/GenBank/DDBJ databases">
        <title>Vagococcus spp. assemblies.</title>
        <authorList>
            <person name="Gulvik C.A."/>
        </authorList>
    </citation>
    <scope>NUCLEOTIDE SEQUENCE [LARGE SCALE GENOMIC DNA]</scope>
    <source>
        <strain evidence="2 3">LMG 24798</strain>
    </source>
</reference>
<dbReference type="PANTHER" id="PTHR43031:SF17">
    <property type="entry name" value="SULFURTRANSFERASE YTWF-RELATED"/>
    <property type="match status" value="1"/>
</dbReference>
<sequence length="104" mass="11763">MFLFKRLPSITSRELEHKISQREPLEIIDVRETNEFAGGHIPGAKNVPLRKIKKYQSNKKVYVICQSGARSRRAVKELKQNGVDAVNVKGGMMGWRGKTRGGKL</sequence>
<accession>A0A430B0U0</accession>
<dbReference type="RefSeq" id="WP_126812348.1">
    <property type="nucleotide sequence ID" value="NZ_NGKC01000002.1"/>
</dbReference>
<dbReference type="Gene3D" id="3.40.250.10">
    <property type="entry name" value="Rhodanese-like domain"/>
    <property type="match status" value="1"/>
</dbReference>
<evidence type="ECO:0000259" key="1">
    <source>
        <dbReference type="PROSITE" id="PS50206"/>
    </source>
</evidence>
<dbReference type="SMART" id="SM00450">
    <property type="entry name" value="RHOD"/>
    <property type="match status" value="1"/>
</dbReference>
<keyword evidence="2" id="KW-0808">Transferase</keyword>
<proteinExistence type="predicted"/>
<dbReference type="CDD" id="cd00158">
    <property type="entry name" value="RHOD"/>
    <property type="match status" value="1"/>
</dbReference>
<dbReference type="OrthoDB" id="9800872at2"/>
<evidence type="ECO:0000313" key="3">
    <source>
        <dbReference type="Proteomes" id="UP000286773"/>
    </source>
</evidence>
<dbReference type="PROSITE" id="PS00380">
    <property type="entry name" value="RHODANESE_1"/>
    <property type="match status" value="1"/>
</dbReference>
<dbReference type="InterPro" id="IPR036873">
    <property type="entry name" value="Rhodanese-like_dom_sf"/>
</dbReference>
<evidence type="ECO:0000313" key="2">
    <source>
        <dbReference type="EMBL" id="RSU13919.1"/>
    </source>
</evidence>
<protein>
    <submittedName>
        <fullName evidence="2">Sulfurtransferase</fullName>
    </submittedName>
</protein>
<dbReference type="Proteomes" id="UP000286773">
    <property type="component" value="Unassembled WGS sequence"/>
</dbReference>
<dbReference type="SUPFAM" id="SSF52821">
    <property type="entry name" value="Rhodanese/Cell cycle control phosphatase"/>
    <property type="match status" value="1"/>
</dbReference>
<organism evidence="2 3">
    <name type="scientific">Vagococcus acidifermentans</name>
    <dbReference type="NCBI Taxonomy" id="564710"/>
    <lineage>
        <taxon>Bacteria</taxon>
        <taxon>Bacillati</taxon>
        <taxon>Bacillota</taxon>
        <taxon>Bacilli</taxon>
        <taxon>Lactobacillales</taxon>
        <taxon>Enterococcaceae</taxon>
        <taxon>Vagococcus</taxon>
    </lineage>
</organism>
<dbReference type="Pfam" id="PF00581">
    <property type="entry name" value="Rhodanese"/>
    <property type="match status" value="1"/>
</dbReference>
<dbReference type="EMBL" id="NGKC01000002">
    <property type="protein sequence ID" value="RSU13919.1"/>
    <property type="molecule type" value="Genomic_DNA"/>
</dbReference>
<dbReference type="GO" id="GO:0004792">
    <property type="term" value="F:thiosulfate-cyanide sulfurtransferase activity"/>
    <property type="evidence" value="ECO:0007669"/>
    <property type="project" value="InterPro"/>
</dbReference>
<comment type="caution">
    <text evidence="2">The sequence shown here is derived from an EMBL/GenBank/DDBJ whole genome shotgun (WGS) entry which is preliminary data.</text>
</comment>
<feature type="domain" description="Rhodanese" evidence="1">
    <location>
        <begin position="21"/>
        <end position="100"/>
    </location>
</feature>
<dbReference type="PANTHER" id="PTHR43031">
    <property type="entry name" value="FAD-DEPENDENT OXIDOREDUCTASE"/>
    <property type="match status" value="1"/>
</dbReference>
<dbReference type="InterPro" id="IPR001763">
    <property type="entry name" value="Rhodanese-like_dom"/>
</dbReference>
<name>A0A430B0U0_9ENTE</name>
<dbReference type="AlphaFoldDB" id="A0A430B0U0"/>
<dbReference type="InterPro" id="IPR050229">
    <property type="entry name" value="GlpE_sulfurtransferase"/>
</dbReference>
<dbReference type="PROSITE" id="PS50206">
    <property type="entry name" value="RHODANESE_3"/>
    <property type="match status" value="1"/>
</dbReference>
<keyword evidence="3" id="KW-1185">Reference proteome</keyword>
<gene>
    <name evidence="2" type="ORF">CBF27_03185</name>
</gene>